<dbReference type="PANTHER" id="PTHR11067:SF9">
    <property type="entry name" value="INOSINE TRIPHOSPHATE PYROPHOSPHATASE"/>
    <property type="match status" value="1"/>
</dbReference>
<comment type="similarity">
    <text evidence="2">Belongs to the HAM1 NTPase family.</text>
</comment>
<evidence type="ECO:0000256" key="12">
    <source>
        <dbReference type="ARBA" id="ARBA00093255"/>
    </source>
</evidence>
<gene>
    <name evidence="15" type="primary">LOC115230896</name>
</gene>
<evidence type="ECO:0000313" key="15">
    <source>
        <dbReference type="RefSeq" id="XP_029656864.1"/>
    </source>
</evidence>
<name>A0A6P7TWT2_9MOLL</name>
<dbReference type="RefSeq" id="XP_029656864.1">
    <property type="nucleotide sequence ID" value="XM_029801004.1"/>
</dbReference>
<dbReference type="GO" id="GO:0009143">
    <property type="term" value="P:nucleoside triphosphate catabolic process"/>
    <property type="evidence" value="ECO:0007669"/>
    <property type="project" value="InterPro"/>
</dbReference>
<keyword evidence="4" id="KW-0479">Metal-binding</keyword>
<sequence>MQTYIGESDLLSMVISENIDLPEYQGTPEDIATLKIKKAFKILKRPVLCEDTSLAFHALGGMPGPYVKWFLDKIGPAGLFKLLEGFESKKATASTIFAFYDGNDIRLFRGDVEGEIVQPRGSSSFGWDPCFRPLCSDKTYGEMTVLEKQAVSHRSAAFNKLKPFLNDLLL</sequence>
<evidence type="ECO:0000256" key="11">
    <source>
        <dbReference type="ARBA" id="ARBA00093218"/>
    </source>
</evidence>
<protein>
    <recommendedName>
        <fullName evidence="10">XTP/dITP diphosphatase</fullName>
        <ecNumber evidence="10">3.6.1.66</ecNumber>
    </recommendedName>
</protein>
<dbReference type="GO" id="GO:0009117">
    <property type="term" value="P:nucleotide metabolic process"/>
    <property type="evidence" value="ECO:0007669"/>
    <property type="project" value="UniProtKB-KW"/>
</dbReference>
<evidence type="ECO:0000256" key="7">
    <source>
        <dbReference type="ARBA" id="ARBA00022842"/>
    </source>
</evidence>
<evidence type="ECO:0000256" key="9">
    <source>
        <dbReference type="ARBA" id="ARBA00054940"/>
    </source>
</evidence>
<dbReference type="FunFam" id="3.90.950.10:FF:000003">
    <property type="entry name" value="Inosine triphosphate pyrophosphatase"/>
    <property type="match status" value="1"/>
</dbReference>
<keyword evidence="7" id="KW-0460">Magnesium</keyword>
<evidence type="ECO:0000256" key="4">
    <source>
        <dbReference type="ARBA" id="ARBA00022723"/>
    </source>
</evidence>
<keyword evidence="6" id="KW-0378">Hydrolase</keyword>
<comment type="subcellular location">
    <subcellularLocation>
        <location evidence="1">Cytoplasm</location>
    </subcellularLocation>
</comment>
<evidence type="ECO:0000256" key="3">
    <source>
        <dbReference type="ARBA" id="ARBA00022490"/>
    </source>
</evidence>
<keyword evidence="8" id="KW-0546">Nucleotide metabolism</keyword>
<dbReference type="Pfam" id="PF01725">
    <property type="entry name" value="Ham1p_like"/>
    <property type="match status" value="1"/>
</dbReference>
<keyword evidence="14" id="KW-1185">Reference proteome</keyword>
<dbReference type="CDD" id="cd00515">
    <property type="entry name" value="HAM1"/>
    <property type="match status" value="1"/>
</dbReference>
<dbReference type="PANTHER" id="PTHR11067">
    <property type="entry name" value="INOSINE TRIPHOSPHATE PYROPHOSPHATASE/HAM1 PROTEIN"/>
    <property type="match status" value="1"/>
</dbReference>
<dbReference type="EC" id="3.6.1.66" evidence="10"/>
<accession>A0A6P7TWT2</accession>
<keyword evidence="5" id="KW-0547">Nucleotide-binding</keyword>
<evidence type="ECO:0000256" key="2">
    <source>
        <dbReference type="ARBA" id="ARBA00008023"/>
    </source>
</evidence>
<dbReference type="SUPFAM" id="SSF52972">
    <property type="entry name" value="ITPase-like"/>
    <property type="match status" value="1"/>
</dbReference>
<evidence type="ECO:0000256" key="1">
    <source>
        <dbReference type="ARBA" id="ARBA00004496"/>
    </source>
</evidence>
<dbReference type="GO" id="GO:0000166">
    <property type="term" value="F:nucleotide binding"/>
    <property type="evidence" value="ECO:0007669"/>
    <property type="project" value="UniProtKB-KW"/>
</dbReference>
<dbReference type="KEGG" id="osn:115230896"/>
<evidence type="ECO:0000256" key="13">
    <source>
        <dbReference type="ARBA" id="ARBA00093271"/>
    </source>
</evidence>
<evidence type="ECO:0000256" key="10">
    <source>
        <dbReference type="ARBA" id="ARBA00066468"/>
    </source>
</evidence>
<dbReference type="InterPro" id="IPR002637">
    <property type="entry name" value="RdgB/HAM1"/>
</dbReference>
<keyword evidence="3" id="KW-0963">Cytoplasm</keyword>
<proteinExistence type="inferred from homology"/>
<evidence type="ECO:0000256" key="5">
    <source>
        <dbReference type="ARBA" id="ARBA00022741"/>
    </source>
</evidence>
<comment type="function">
    <text evidence="9">Pyrophosphatase that hydrolyzes the non-canonical purine nucleotides inosine triphosphate (ITP), deoxyinosine triphosphate (dITP) as well as 2'-deoxy-N-6-hydroxylaminopurine triphosphate (dHAPTP) and xanthosine 5'-triphosphate (XTP) to their respective monophosphate derivatives. The enzyme does not distinguish between the deoxy- and ribose forms. Probably excludes non-canonical purines from RNA and DNA precursor pools, thus preventing their incorporation into RNA and DNA and avoiding chromosomal lesions.</text>
</comment>
<dbReference type="GO" id="GO:0005737">
    <property type="term" value="C:cytoplasm"/>
    <property type="evidence" value="ECO:0007669"/>
    <property type="project" value="UniProtKB-SubCell"/>
</dbReference>
<organism evidence="14 15">
    <name type="scientific">Octopus sinensis</name>
    <name type="common">East Asian common octopus</name>
    <dbReference type="NCBI Taxonomy" id="2607531"/>
    <lineage>
        <taxon>Eukaryota</taxon>
        <taxon>Metazoa</taxon>
        <taxon>Spiralia</taxon>
        <taxon>Lophotrochozoa</taxon>
        <taxon>Mollusca</taxon>
        <taxon>Cephalopoda</taxon>
        <taxon>Coleoidea</taxon>
        <taxon>Octopodiformes</taxon>
        <taxon>Octopoda</taxon>
        <taxon>Incirrata</taxon>
        <taxon>Octopodidae</taxon>
        <taxon>Octopus</taxon>
    </lineage>
</organism>
<comment type="catalytic activity">
    <reaction evidence="13">
        <text>N(6)-hydroxy-dATP + H2O = N(6)-hydroxy-dAMP + diphosphate + H(+)</text>
        <dbReference type="Rhea" id="RHEA:83971"/>
        <dbReference type="ChEBI" id="CHEBI:15377"/>
        <dbReference type="ChEBI" id="CHEBI:15378"/>
        <dbReference type="ChEBI" id="CHEBI:33019"/>
        <dbReference type="ChEBI" id="CHEBI:233529"/>
        <dbReference type="ChEBI" id="CHEBI:233530"/>
    </reaction>
    <physiologicalReaction direction="left-to-right" evidence="13">
        <dbReference type="Rhea" id="RHEA:83972"/>
    </physiologicalReaction>
</comment>
<dbReference type="AlphaFoldDB" id="A0A6P7TWT2"/>
<evidence type="ECO:0000256" key="8">
    <source>
        <dbReference type="ARBA" id="ARBA00023080"/>
    </source>
</evidence>
<dbReference type="Gene3D" id="3.90.950.10">
    <property type="match status" value="1"/>
</dbReference>
<dbReference type="GO" id="GO:0036220">
    <property type="term" value="F:ITP diphosphatase activity"/>
    <property type="evidence" value="ECO:0007669"/>
    <property type="project" value="UniProtKB-EC"/>
</dbReference>
<dbReference type="GO" id="GO:0046872">
    <property type="term" value="F:metal ion binding"/>
    <property type="evidence" value="ECO:0007669"/>
    <property type="project" value="UniProtKB-KW"/>
</dbReference>
<evidence type="ECO:0000313" key="14">
    <source>
        <dbReference type="Proteomes" id="UP000515154"/>
    </source>
</evidence>
<comment type="catalytic activity">
    <reaction evidence="12">
        <text>dITP + H2O = dIMP + diphosphate + H(+)</text>
        <dbReference type="Rhea" id="RHEA:28342"/>
        <dbReference type="ChEBI" id="CHEBI:15377"/>
        <dbReference type="ChEBI" id="CHEBI:15378"/>
        <dbReference type="ChEBI" id="CHEBI:33019"/>
        <dbReference type="ChEBI" id="CHEBI:61194"/>
        <dbReference type="ChEBI" id="CHEBI:61382"/>
        <dbReference type="EC" id="3.6.1.66"/>
    </reaction>
    <physiologicalReaction direction="left-to-right" evidence="12">
        <dbReference type="Rhea" id="RHEA:28343"/>
    </physiologicalReaction>
</comment>
<evidence type="ECO:0000256" key="6">
    <source>
        <dbReference type="ARBA" id="ARBA00022801"/>
    </source>
</evidence>
<reference evidence="15" key="1">
    <citation type="submission" date="2025-08" db="UniProtKB">
        <authorList>
            <consortium name="RefSeq"/>
        </authorList>
    </citation>
    <scope>IDENTIFICATION</scope>
</reference>
<comment type="catalytic activity">
    <reaction evidence="11">
        <text>ITP + H2O = IMP + diphosphate + H(+)</text>
        <dbReference type="Rhea" id="RHEA:29399"/>
        <dbReference type="ChEBI" id="CHEBI:15377"/>
        <dbReference type="ChEBI" id="CHEBI:15378"/>
        <dbReference type="ChEBI" id="CHEBI:33019"/>
        <dbReference type="ChEBI" id="CHEBI:58053"/>
        <dbReference type="ChEBI" id="CHEBI:61402"/>
        <dbReference type="EC" id="3.6.1.66"/>
    </reaction>
    <physiologicalReaction direction="left-to-right" evidence="11">
        <dbReference type="Rhea" id="RHEA:29400"/>
    </physiologicalReaction>
</comment>
<dbReference type="Proteomes" id="UP000515154">
    <property type="component" value="Unplaced"/>
</dbReference>
<dbReference type="InterPro" id="IPR029001">
    <property type="entry name" value="ITPase-like_fam"/>
</dbReference>